<keyword evidence="4" id="KW-0805">Transcription regulation</keyword>
<evidence type="ECO:0000256" key="5">
    <source>
        <dbReference type="ARBA" id="ARBA00023125"/>
    </source>
</evidence>
<keyword evidence="7" id="KW-0479">Metal-binding</keyword>
<proteinExistence type="inferred from homology"/>
<dbReference type="InterPro" id="IPR002481">
    <property type="entry name" value="FUR"/>
</dbReference>
<dbReference type="InterPro" id="IPR036390">
    <property type="entry name" value="WH_DNA-bd_sf"/>
</dbReference>
<dbReference type="SUPFAM" id="SSF46785">
    <property type="entry name" value="Winged helix' DNA-binding domain"/>
    <property type="match status" value="1"/>
</dbReference>
<organism evidence="8 9">
    <name type="scientific">Candidatus Kerfeldbacteria bacterium CG_4_10_14_0_8_um_filter_42_10</name>
    <dbReference type="NCBI Taxonomy" id="2014248"/>
    <lineage>
        <taxon>Bacteria</taxon>
        <taxon>Candidatus Kerfeldiibacteriota</taxon>
    </lineage>
</organism>
<dbReference type="CDD" id="cd07153">
    <property type="entry name" value="Fur_like"/>
    <property type="match status" value="1"/>
</dbReference>
<dbReference type="PANTHER" id="PTHR33202:SF7">
    <property type="entry name" value="FERRIC UPTAKE REGULATION PROTEIN"/>
    <property type="match status" value="1"/>
</dbReference>
<dbReference type="Gene3D" id="1.10.10.10">
    <property type="entry name" value="Winged helix-like DNA-binding domain superfamily/Winged helix DNA-binding domain"/>
    <property type="match status" value="1"/>
</dbReference>
<dbReference type="GO" id="GO:1900376">
    <property type="term" value="P:regulation of secondary metabolite biosynthetic process"/>
    <property type="evidence" value="ECO:0007669"/>
    <property type="project" value="TreeGrafter"/>
</dbReference>
<dbReference type="Gene3D" id="3.30.1490.190">
    <property type="match status" value="1"/>
</dbReference>
<dbReference type="PANTHER" id="PTHR33202">
    <property type="entry name" value="ZINC UPTAKE REGULATION PROTEIN"/>
    <property type="match status" value="1"/>
</dbReference>
<evidence type="ECO:0000256" key="3">
    <source>
        <dbReference type="ARBA" id="ARBA00022833"/>
    </source>
</evidence>
<evidence type="ECO:0000256" key="1">
    <source>
        <dbReference type="ARBA" id="ARBA00007957"/>
    </source>
</evidence>
<keyword evidence="6" id="KW-0804">Transcription</keyword>
<evidence type="ECO:0008006" key="10">
    <source>
        <dbReference type="Google" id="ProtNLM"/>
    </source>
</evidence>
<evidence type="ECO:0000313" key="8">
    <source>
        <dbReference type="EMBL" id="PIY95745.1"/>
    </source>
</evidence>
<comment type="similarity">
    <text evidence="1">Belongs to the Fur family.</text>
</comment>
<protein>
    <recommendedName>
        <fullName evidence="10">Transcriptional repressor</fullName>
    </recommendedName>
</protein>
<dbReference type="GO" id="GO:0003700">
    <property type="term" value="F:DNA-binding transcription factor activity"/>
    <property type="evidence" value="ECO:0007669"/>
    <property type="project" value="InterPro"/>
</dbReference>
<gene>
    <name evidence="8" type="ORF">COY66_05990</name>
</gene>
<evidence type="ECO:0000256" key="6">
    <source>
        <dbReference type="ARBA" id="ARBA00023163"/>
    </source>
</evidence>
<keyword evidence="5" id="KW-0238">DNA-binding</keyword>
<dbReference type="Proteomes" id="UP000230779">
    <property type="component" value="Unassembled WGS sequence"/>
</dbReference>
<evidence type="ECO:0000256" key="2">
    <source>
        <dbReference type="ARBA" id="ARBA00022491"/>
    </source>
</evidence>
<keyword evidence="2" id="KW-0678">Repressor</keyword>
<dbReference type="AlphaFoldDB" id="A0A2M7RG54"/>
<reference evidence="8 9" key="1">
    <citation type="submission" date="2017-09" db="EMBL/GenBank/DDBJ databases">
        <title>Depth-based differentiation of microbial function through sediment-hosted aquifers and enrichment of novel symbionts in the deep terrestrial subsurface.</title>
        <authorList>
            <person name="Probst A.J."/>
            <person name="Ladd B."/>
            <person name="Jarett J.K."/>
            <person name="Geller-Mcgrath D.E."/>
            <person name="Sieber C.M."/>
            <person name="Emerson J.B."/>
            <person name="Anantharaman K."/>
            <person name="Thomas B.C."/>
            <person name="Malmstrom R."/>
            <person name="Stieglmeier M."/>
            <person name="Klingl A."/>
            <person name="Woyke T."/>
            <person name="Ryan C.M."/>
            <person name="Banfield J.F."/>
        </authorList>
    </citation>
    <scope>NUCLEOTIDE SEQUENCE [LARGE SCALE GENOMIC DNA]</scope>
    <source>
        <strain evidence="8">CG_4_10_14_0_8_um_filter_42_10</strain>
    </source>
</reference>
<sequence length="180" mass="20909">MILDKKKVEQNRKSTRLTAQKKTILASIRRFWPIHPTPQMVFRSVKKKIPNISLGTVYRNVNSLRVSGYIEEITIPDEPSRLDSRVDDHFHFRCEHCGEIADVENPKLIRLAKQTLKEKGYLAMRSNLMYSGLCQKCRKNKASVAIECCAHGKMKTELPRLKKNCQLCNFEEECSYHTIK</sequence>
<dbReference type="GO" id="GO:0045892">
    <property type="term" value="P:negative regulation of DNA-templated transcription"/>
    <property type="evidence" value="ECO:0007669"/>
    <property type="project" value="TreeGrafter"/>
</dbReference>
<feature type="binding site" evidence="7">
    <location>
        <position position="134"/>
    </location>
    <ligand>
        <name>Zn(2+)</name>
        <dbReference type="ChEBI" id="CHEBI:29105"/>
    </ligand>
</feature>
<dbReference type="GO" id="GO:0000976">
    <property type="term" value="F:transcription cis-regulatory region binding"/>
    <property type="evidence" value="ECO:0007669"/>
    <property type="project" value="TreeGrafter"/>
</dbReference>
<dbReference type="Pfam" id="PF01475">
    <property type="entry name" value="FUR"/>
    <property type="match status" value="1"/>
</dbReference>
<dbReference type="EMBL" id="PFMD01000069">
    <property type="protein sequence ID" value="PIY95745.1"/>
    <property type="molecule type" value="Genomic_DNA"/>
</dbReference>
<feature type="binding site" evidence="7">
    <location>
        <position position="94"/>
    </location>
    <ligand>
        <name>Zn(2+)</name>
        <dbReference type="ChEBI" id="CHEBI:29105"/>
    </ligand>
</feature>
<evidence type="ECO:0000313" key="9">
    <source>
        <dbReference type="Proteomes" id="UP000230779"/>
    </source>
</evidence>
<comment type="cofactor">
    <cofactor evidence="7">
        <name>Zn(2+)</name>
        <dbReference type="ChEBI" id="CHEBI:29105"/>
    </cofactor>
    <text evidence="7">Binds 1 zinc ion per subunit.</text>
</comment>
<dbReference type="InterPro" id="IPR036388">
    <property type="entry name" value="WH-like_DNA-bd_sf"/>
</dbReference>
<evidence type="ECO:0000256" key="4">
    <source>
        <dbReference type="ARBA" id="ARBA00023015"/>
    </source>
</evidence>
<dbReference type="InterPro" id="IPR043135">
    <property type="entry name" value="Fur_C"/>
</dbReference>
<name>A0A2M7RG54_9BACT</name>
<dbReference type="GO" id="GO:0008270">
    <property type="term" value="F:zinc ion binding"/>
    <property type="evidence" value="ECO:0007669"/>
    <property type="project" value="TreeGrafter"/>
</dbReference>
<feature type="binding site" evidence="7">
    <location>
        <position position="97"/>
    </location>
    <ligand>
        <name>Zn(2+)</name>
        <dbReference type="ChEBI" id="CHEBI:29105"/>
    </ligand>
</feature>
<accession>A0A2M7RG54</accession>
<evidence type="ECO:0000256" key="7">
    <source>
        <dbReference type="PIRSR" id="PIRSR602481-1"/>
    </source>
</evidence>
<feature type="binding site" evidence="7">
    <location>
        <position position="137"/>
    </location>
    <ligand>
        <name>Zn(2+)</name>
        <dbReference type="ChEBI" id="CHEBI:29105"/>
    </ligand>
</feature>
<comment type="caution">
    <text evidence="8">The sequence shown here is derived from an EMBL/GenBank/DDBJ whole genome shotgun (WGS) entry which is preliminary data.</text>
</comment>
<keyword evidence="3 7" id="KW-0862">Zinc</keyword>